<feature type="signal peptide" evidence="2">
    <location>
        <begin position="1"/>
        <end position="18"/>
    </location>
</feature>
<evidence type="ECO:0000313" key="4">
    <source>
        <dbReference type="EMBL" id="KAK3378909.1"/>
    </source>
</evidence>
<proteinExistence type="predicted"/>
<dbReference type="PROSITE" id="PS52045">
    <property type="entry name" value="NEPROSIN_PEP_CD"/>
    <property type="match status" value="1"/>
</dbReference>
<keyword evidence="2" id="KW-0732">Signal</keyword>
<dbReference type="PANTHER" id="PTHR31589:SF223">
    <property type="entry name" value="PROTEIN, PUTATIVE (DUF239)-RELATED"/>
    <property type="match status" value="1"/>
</dbReference>
<organism evidence="4 5">
    <name type="scientific">Lasiosphaeria ovina</name>
    <dbReference type="NCBI Taxonomy" id="92902"/>
    <lineage>
        <taxon>Eukaryota</taxon>
        <taxon>Fungi</taxon>
        <taxon>Dikarya</taxon>
        <taxon>Ascomycota</taxon>
        <taxon>Pezizomycotina</taxon>
        <taxon>Sordariomycetes</taxon>
        <taxon>Sordariomycetidae</taxon>
        <taxon>Sordariales</taxon>
        <taxon>Lasiosphaeriaceae</taxon>
        <taxon>Lasiosphaeria</taxon>
    </lineage>
</organism>
<dbReference type="EMBL" id="JAULSN010000002">
    <property type="protein sequence ID" value="KAK3378909.1"/>
    <property type="molecule type" value="Genomic_DNA"/>
</dbReference>
<evidence type="ECO:0000259" key="3">
    <source>
        <dbReference type="PROSITE" id="PS52045"/>
    </source>
</evidence>
<dbReference type="InterPro" id="IPR004314">
    <property type="entry name" value="Neprosin"/>
</dbReference>
<feature type="domain" description="Neprosin PEP catalytic" evidence="3">
    <location>
        <begin position="184"/>
        <end position="434"/>
    </location>
</feature>
<feature type="chain" id="PRO_5042088456" description="Neprosin PEP catalytic domain-containing protein" evidence="2">
    <location>
        <begin position="19"/>
        <end position="434"/>
    </location>
</feature>
<dbReference type="InterPro" id="IPR053168">
    <property type="entry name" value="Glutamic_endopeptidase"/>
</dbReference>
<sequence>MGLFLALLLGSAALNAHAAPAERDTFVSFSQFLTDTNKVSYAGFETTSVASEAAFKEIHGHILKMYSGIKNPQKIQSFALDDDYGDCIPISEQPSVHLQGIKELAPPPAAGNGNATDSPSIDGGQLQGAPSMLSLGLKDRFGNAVQCPAGTIPMQRLTAERLTRFKNLTDFFRKPNPDELDDRKISRRALPHSYARVTDTVTNFGGNSWLNLWQPSAYFSISQHWYVVNVPHQTVEGGWTVNRQKWDGKPRLFIFWTPDDYATGCWNLDCSGFVQTNNNWHLGGPWSPVSTRDGTQYGFTLQWKLYRGNWWLFLAGSGSIEAVGYYPASIYKNGPITQKADFAKWGGEVAADSSGSFGEMGSGKFPSEGFGRAAYQQTVFTLPKDEDGGSGVWAKLQSLHITKASCYSIKTTPNDGGSWGSYFYFGGPGGSGCA</sequence>
<reference evidence="4" key="2">
    <citation type="submission" date="2023-06" db="EMBL/GenBank/DDBJ databases">
        <authorList>
            <consortium name="Lawrence Berkeley National Laboratory"/>
            <person name="Haridas S."/>
            <person name="Hensen N."/>
            <person name="Bonometti L."/>
            <person name="Westerberg I."/>
            <person name="Brannstrom I.O."/>
            <person name="Guillou S."/>
            <person name="Cros-Aarteil S."/>
            <person name="Calhoun S."/>
            <person name="Kuo A."/>
            <person name="Mondo S."/>
            <person name="Pangilinan J."/>
            <person name="Riley R."/>
            <person name="Labutti K."/>
            <person name="Andreopoulos B."/>
            <person name="Lipzen A."/>
            <person name="Chen C."/>
            <person name="Yanf M."/>
            <person name="Daum C."/>
            <person name="Ng V."/>
            <person name="Clum A."/>
            <person name="Steindorff A."/>
            <person name="Ohm R."/>
            <person name="Martin F."/>
            <person name="Silar P."/>
            <person name="Natvig D."/>
            <person name="Lalanne C."/>
            <person name="Gautier V."/>
            <person name="Ament-Velasquez S.L."/>
            <person name="Kruys A."/>
            <person name="Hutchinson M.I."/>
            <person name="Powell A.J."/>
            <person name="Barry K."/>
            <person name="Miller A.N."/>
            <person name="Grigoriev I.V."/>
            <person name="Debuchy R."/>
            <person name="Gladieux P."/>
            <person name="Thoren M.H."/>
            <person name="Johannesson H."/>
        </authorList>
    </citation>
    <scope>NUCLEOTIDE SEQUENCE</scope>
    <source>
        <strain evidence="4">CBS 958.72</strain>
    </source>
</reference>
<evidence type="ECO:0000256" key="1">
    <source>
        <dbReference type="SAM" id="MobiDB-lite"/>
    </source>
</evidence>
<name>A0AAE0KLK9_9PEZI</name>
<feature type="region of interest" description="Disordered" evidence="1">
    <location>
        <begin position="104"/>
        <end position="125"/>
    </location>
</feature>
<dbReference type="Pfam" id="PF03080">
    <property type="entry name" value="Neprosin"/>
    <property type="match status" value="1"/>
</dbReference>
<dbReference type="PANTHER" id="PTHR31589">
    <property type="entry name" value="PROTEIN, PUTATIVE (DUF239)-RELATED-RELATED"/>
    <property type="match status" value="1"/>
</dbReference>
<dbReference type="Proteomes" id="UP001287356">
    <property type="component" value="Unassembled WGS sequence"/>
</dbReference>
<dbReference type="AlphaFoldDB" id="A0AAE0KLK9"/>
<comment type="caution">
    <text evidence="4">The sequence shown here is derived from an EMBL/GenBank/DDBJ whole genome shotgun (WGS) entry which is preliminary data.</text>
</comment>
<accession>A0AAE0KLK9</accession>
<evidence type="ECO:0000313" key="5">
    <source>
        <dbReference type="Proteomes" id="UP001287356"/>
    </source>
</evidence>
<keyword evidence="5" id="KW-1185">Reference proteome</keyword>
<protein>
    <recommendedName>
        <fullName evidence="3">Neprosin PEP catalytic domain-containing protein</fullName>
    </recommendedName>
</protein>
<gene>
    <name evidence="4" type="ORF">B0T24DRAFT_694170</name>
</gene>
<dbReference type="Gene3D" id="3.90.1320.10">
    <property type="entry name" value="Outer-capsid protein sigma 3, large lobe"/>
    <property type="match status" value="1"/>
</dbReference>
<evidence type="ECO:0000256" key="2">
    <source>
        <dbReference type="SAM" id="SignalP"/>
    </source>
</evidence>
<reference evidence="4" key="1">
    <citation type="journal article" date="2023" name="Mol. Phylogenet. Evol.">
        <title>Genome-scale phylogeny and comparative genomics of the fungal order Sordariales.</title>
        <authorList>
            <person name="Hensen N."/>
            <person name="Bonometti L."/>
            <person name="Westerberg I."/>
            <person name="Brannstrom I.O."/>
            <person name="Guillou S."/>
            <person name="Cros-Aarteil S."/>
            <person name="Calhoun S."/>
            <person name="Haridas S."/>
            <person name="Kuo A."/>
            <person name="Mondo S."/>
            <person name="Pangilinan J."/>
            <person name="Riley R."/>
            <person name="LaButti K."/>
            <person name="Andreopoulos B."/>
            <person name="Lipzen A."/>
            <person name="Chen C."/>
            <person name="Yan M."/>
            <person name="Daum C."/>
            <person name="Ng V."/>
            <person name="Clum A."/>
            <person name="Steindorff A."/>
            <person name="Ohm R.A."/>
            <person name="Martin F."/>
            <person name="Silar P."/>
            <person name="Natvig D.O."/>
            <person name="Lalanne C."/>
            <person name="Gautier V."/>
            <person name="Ament-Velasquez S.L."/>
            <person name="Kruys A."/>
            <person name="Hutchinson M.I."/>
            <person name="Powell A.J."/>
            <person name="Barry K."/>
            <person name="Miller A.N."/>
            <person name="Grigoriev I.V."/>
            <person name="Debuchy R."/>
            <person name="Gladieux P."/>
            <person name="Hiltunen Thoren M."/>
            <person name="Johannesson H."/>
        </authorList>
    </citation>
    <scope>NUCLEOTIDE SEQUENCE</scope>
    <source>
        <strain evidence="4">CBS 958.72</strain>
    </source>
</reference>